<dbReference type="GO" id="GO:0022857">
    <property type="term" value="F:transmembrane transporter activity"/>
    <property type="evidence" value="ECO:0007669"/>
    <property type="project" value="InterPro"/>
</dbReference>
<reference evidence="7 8" key="1">
    <citation type="submission" date="2018-08" db="EMBL/GenBank/DDBJ databases">
        <title>Bacillus chawlae sp. nov., Bacillus glennii sp. nov., and Bacillus saganii sp. nov. Isolated from the Vehicle Assembly Building at Kennedy Space Center where the Viking Spacecraft were Assembled.</title>
        <authorList>
            <person name="Seuylemezian A."/>
            <person name="Vaishampayan P."/>
        </authorList>
    </citation>
    <scope>NUCLEOTIDE SEQUENCE [LARGE SCALE GENOMIC DNA]</scope>
    <source>
        <strain evidence="7 8">V47-23a</strain>
    </source>
</reference>
<comment type="subcellular location">
    <subcellularLocation>
        <location evidence="1">Cell membrane</location>
        <topology evidence="1">Multi-pass membrane protein</topology>
    </subcellularLocation>
</comment>
<evidence type="ECO:0000256" key="4">
    <source>
        <dbReference type="ARBA" id="ARBA00022989"/>
    </source>
</evidence>
<evidence type="ECO:0000313" key="8">
    <source>
        <dbReference type="Proteomes" id="UP000264541"/>
    </source>
</evidence>
<dbReference type="PANTHER" id="PTHR32196:SF72">
    <property type="entry name" value="RIBOSE IMPORT PERMEASE PROTEIN RBSC"/>
    <property type="match status" value="1"/>
</dbReference>
<feature type="transmembrane region" description="Helical" evidence="6">
    <location>
        <begin position="25"/>
        <end position="47"/>
    </location>
</feature>
<keyword evidence="3 6" id="KW-0812">Transmembrane</keyword>
<keyword evidence="2" id="KW-1003">Cell membrane</keyword>
<dbReference type="PANTHER" id="PTHR32196">
    <property type="entry name" value="ABC TRANSPORTER PERMEASE PROTEIN YPHD-RELATED-RELATED"/>
    <property type="match status" value="1"/>
</dbReference>
<proteinExistence type="predicted"/>
<dbReference type="AlphaFoldDB" id="A0A372LEH4"/>
<evidence type="ECO:0000256" key="2">
    <source>
        <dbReference type="ARBA" id="ARBA00022475"/>
    </source>
</evidence>
<keyword evidence="4 6" id="KW-1133">Transmembrane helix</keyword>
<organism evidence="7 8">
    <name type="scientific">Peribacillus saganii</name>
    <dbReference type="NCBI Taxonomy" id="2303992"/>
    <lineage>
        <taxon>Bacteria</taxon>
        <taxon>Bacillati</taxon>
        <taxon>Bacillota</taxon>
        <taxon>Bacilli</taxon>
        <taxon>Bacillales</taxon>
        <taxon>Bacillaceae</taxon>
        <taxon>Peribacillus</taxon>
    </lineage>
</organism>
<dbReference type="GO" id="GO:0005886">
    <property type="term" value="C:plasma membrane"/>
    <property type="evidence" value="ECO:0007669"/>
    <property type="project" value="UniProtKB-SubCell"/>
</dbReference>
<dbReference type="RefSeq" id="WP_117328103.1">
    <property type="nucleotide sequence ID" value="NZ_QVTE01000054.1"/>
</dbReference>
<dbReference type="OrthoDB" id="9813906at2"/>
<keyword evidence="5 6" id="KW-0472">Membrane</keyword>
<evidence type="ECO:0000256" key="3">
    <source>
        <dbReference type="ARBA" id="ARBA00022692"/>
    </source>
</evidence>
<feature type="transmembrane region" description="Helical" evidence="6">
    <location>
        <begin position="59"/>
        <end position="76"/>
    </location>
</feature>
<feature type="transmembrane region" description="Helical" evidence="6">
    <location>
        <begin position="303"/>
        <end position="319"/>
    </location>
</feature>
<dbReference type="Pfam" id="PF02653">
    <property type="entry name" value="BPD_transp_2"/>
    <property type="match status" value="1"/>
</dbReference>
<dbReference type="CDD" id="cd06579">
    <property type="entry name" value="TM_PBP1_transp_AraH_like"/>
    <property type="match status" value="1"/>
</dbReference>
<protein>
    <submittedName>
        <fullName evidence="7">ABC transporter permease</fullName>
    </submittedName>
</protein>
<sequence length="326" mass="34219">MKLNINTTTQPAKRVFFSKNMFSSYGTIIAGIGIILIFSLLSPASFATLDNFINITRQISFLVIIAIGATIVMSVNEFDLSIGAMASLGGVIAAKMAASGLPLILCLLVPIVTGLGIGFITGSIISKFKVLSFVTTLAMGTILGGFTFWFTGGSTIFENIPDSFKYIGTTNAAGIPLLSLIMLVLVFVFWFVMSQMSLGRRFYAIGGNEKASQVSGINIAMYKNIAFALSGMLAALTGALLASRLGSAHPTGGDGFFLNAYAAVFLGMTVIKSGVPNIMGTLFGAAIIGIMANGLTILEIPTFMQNVITGSIIIAALIIQKLGRDS</sequence>
<dbReference type="Proteomes" id="UP000264541">
    <property type="component" value="Unassembled WGS sequence"/>
</dbReference>
<feature type="transmembrane region" description="Helical" evidence="6">
    <location>
        <begin position="130"/>
        <end position="152"/>
    </location>
</feature>
<feature type="transmembrane region" description="Helical" evidence="6">
    <location>
        <begin position="225"/>
        <end position="243"/>
    </location>
</feature>
<evidence type="ECO:0000256" key="6">
    <source>
        <dbReference type="SAM" id="Phobius"/>
    </source>
</evidence>
<keyword evidence="8" id="KW-1185">Reference proteome</keyword>
<dbReference type="InterPro" id="IPR001851">
    <property type="entry name" value="ABC_transp_permease"/>
</dbReference>
<comment type="caution">
    <text evidence="7">The sequence shown here is derived from an EMBL/GenBank/DDBJ whole genome shotgun (WGS) entry which is preliminary data.</text>
</comment>
<feature type="transmembrane region" description="Helical" evidence="6">
    <location>
        <begin position="172"/>
        <end position="192"/>
    </location>
</feature>
<evidence type="ECO:0000256" key="1">
    <source>
        <dbReference type="ARBA" id="ARBA00004651"/>
    </source>
</evidence>
<feature type="transmembrane region" description="Helical" evidence="6">
    <location>
        <begin position="96"/>
        <end position="118"/>
    </location>
</feature>
<evidence type="ECO:0000256" key="5">
    <source>
        <dbReference type="ARBA" id="ARBA00023136"/>
    </source>
</evidence>
<gene>
    <name evidence="7" type="ORF">D0469_17925</name>
</gene>
<accession>A0A372LEH4</accession>
<name>A0A372LEH4_9BACI</name>
<dbReference type="EMBL" id="QVTE01000054">
    <property type="protein sequence ID" value="RFU64637.1"/>
    <property type="molecule type" value="Genomic_DNA"/>
</dbReference>
<evidence type="ECO:0000313" key="7">
    <source>
        <dbReference type="EMBL" id="RFU64637.1"/>
    </source>
</evidence>